<name>A0A811Q5K3_9POAL</name>
<sequence>MEMELEGGSNGQETARAPPPPALPCMVQLQLYIIVAVGRIAMSRSGTVNRCFFSALDRPARASARPDKNGVRSADTSRGLWARMFSPPSSLQAKAPLPVLVYFHGGAFTLLSAASIPSVAICIVYGVLLVVVLLVTISRMRFTDDEQEQNNDDMVFLNTSTTSNQMEKGDEIPNSGNLLKTQEGSTQQIGSYEHNSWIARRWQQVSEFCSVPQEGPLTEQDLLPVIGMSIIQSLATYDQSNCAKINKATDLIWKITRFTSFYTSDNKYTDTEKKVLVQSSLKLLYRLTSIDGEMGITLRQKISRHPFLLRNLSEILGDITNEPSSSTGASVSHSREALRKVAGQALAMLAIGNVDNCLTMLRQTGYSFIEELTTMIHVERYRCVAASLLRSVCMHARPELKDTDLKQLSYISPMVLERILRAEGEELEIFIALSSHIYEAIPEEFARDFEYGQIKVTFVKRLVDALNVNMEPNADCPGIRRVILEQALKLMYDSSNVNCFRNLRMIEVLSMVEETISEAENYTIFMGDVGLMEEGEPLSSLVASAKQLLDIR</sequence>
<keyword evidence="1" id="KW-0812">Transmembrane</keyword>
<feature type="transmembrane region" description="Helical" evidence="1">
    <location>
        <begin position="107"/>
        <end position="135"/>
    </location>
</feature>
<dbReference type="PANTHER" id="PTHR33115:SF11">
    <property type="entry name" value="OS07G0654700 PROTEIN"/>
    <property type="match status" value="1"/>
</dbReference>
<dbReference type="EMBL" id="CAJGYO010000009">
    <property type="protein sequence ID" value="CAD6254330.1"/>
    <property type="molecule type" value="Genomic_DNA"/>
</dbReference>
<keyword evidence="1" id="KW-0472">Membrane</keyword>
<gene>
    <name evidence="2" type="ORF">NCGR_LOCUS37934</name>
</gene>
<comment type="caution">
    <text evidence="2">The sequence shown here is derived from an EMBL/GenBank/DDBJ whole genome shotgun (WGS) entry which is preliminary data.</text>
</comment>
<organism evidence="2 3">
    <name type="scientific">Miscanthus lutarioriparius</name>
    <dbReference type="NCBI Taxonomy" id="422564"/>
    <lineage>
        <taxon>Eukaryota</taxon>
        <taxon>Viridiplantae</taxon>
        <taxon>Streptophyta</taxon>
        <taxon>Embryophyta</taxon>
        <taxon>Tracheophyta</taxon>
        <taxon>Spermatophyta</taxon>
        <taxon>Magnoliopsida</taxon>
        <taxon>Liliopsida</taxon>
        <taxon>Poales</taxon>
        <taxon>Poaceae</taxon>
        <taxon>PACMAD clade</taxon>
        <taxon>Panicoideae</taxon>
        <taxon>Andropogonodae</taxon>
        <taxon>Andropogoneae</taxon>
        <taxon>Saccharinae</taxon>
        <taxon>Miscanthus</taxon>
    </lineage>
</organism>
<evidence type="ECO:0000256" key="1">
    <source>
        <dbReference type="SAM" id="Phobius"/>
    </source>
</evidence>
<evidence type="ECO:0008006" key="4">
    <source>
        <dbReference type="Google" id="ProtNLM"/>
    </source>
</evidence>
<reference evidence="2" key="1">
    <citation type="submission" date="2020-10" db="EMBL/GenBank/DDBJ databases">
        <authorList>
            <person name="Han B."/>
            <person name="Lu T."/>
            <person name="Zhao Q."/>
            <person name="Huang X."/>
            <person name="Zhao Y."/>
        </authorList>
    </citation>
    <scope>NUCLEOTIDE SEQUENCE</scope>
</reference>
<proteinExistence type="predicted"/>
<keyword evidence="1" id="KW-1133">Transmembrane helix</keyword>
<dbReference type="AlphaFoldDB" id="A0A811Q5K3"/>
<dbReference type="Gene3D" id="3.40.50.1820">
    <property type="entry name" value="alpha/beta hydrolase"/>
    <property type="match status" value="1"/>
</dbReference>
<accession>A0A811Q5K3</accession>
<dbReference type="PANTHER" id="PTHR33115">
    <property type="entry name" value="ARM REPEAT SUPERFAMILY PROTEIN"/>
    <property type="match status" value="1"/>
</dbReference>
<dbReference type="SUPFAM" id="SSF53474">
    <property type="entry name" value="alpha/beta-Hydrolases"/>
    <property type="match status" value="1"/>
</dbReference>
<dbReference type="InterPro" id="IPR029058">
    <property type="entry name" value="AB_hydrolase_fold"/>
</dbReference>
<protein>
    <recommendedName>
        <fullName evidence="4">ARM repeat superfamily protein</fullName>
    </recommendedName>
</protein>
<evidence type="ECO:0000313" key="3">
    <source>
        <dbReference type="Proteomes" id="UP000604825"/>
    </source>
</evidence>
<dbReference type="Proteomes" id="UP000604825">
    <property type="component" value="Unassembled WGS sequence"/>
</dbReference>
<dbReference type="OrthoDB" id="682451at2759"/>
<evidence type="ECO:0000313" key="2">
    <source>
        <dbReference type="EMBL" id="CAD6254330.1"/>
    </source>
</evidence>
<keyword evidence="3" id="KW-1185">Reference proteome</keyword>